<protein>
    <recommendedName>
        <fullName evidence="7">Major facilitator superfamily (MFS) profile domain-containing protein</fullName>
    </recommendedName>
</protein>
<dbReference type="Pfam" id="PF07690">
    <property type="entry name" value="MFS_1"/>
    <property type="match status" value="1"/>
</dbReference>
<evidence type="ECO:0000313" key="8">
    <source>
        <dbReference type="EMBL" id="PWN33163.1"/>
    </source>
</evidence>
<feature type="transmembrane region" description="Helical" evidence="6">
    <location>
        <begin position="174"/>
        <end position="197"/>
    </location>
</feature>
<keyword evidence="4 6" id="KW-0472">Membrane</keyword>
<dbReference type="InterPro" id="IPR020846">
    <property type="entry name" value="MFS_dom"/>
</dbReference>
<evidence type="ECO:0000256" key="4">
    <source>
        <dbReference type="ARBA" id="ARBA00023136"/>
    </source>
</evidence>
<feature type="compositionally biased region" description="Low complexity" evidence="5">
    <location>
        <begin position="550"/>
        <end position="559"/>
    </location>
</feature>
<feature type="transmembrane region" description="Helical" evidence="6">
    <location>
        <begin position="510"/>
        <end position="530"/>
    </location>
</feature>
<feature type="transmembrane region" description="Helical" evidence="6">
    <location>
        <begin position="20"/>
        <end position="38"/>
    </location>
</feature>
<feature type="transmembrane region" description="Helical" evidence="6">
    <location>
        <begin position="58"/>
        <end position="80"/>
    </location>
</feature>
<feature type="transmembrane region" description="Helical" evidence="6">
    <location>
        <begin position="395"/>
        <end position="415"/>
    </location>
</feature>
<dbReference type="AlphaFoldDB" id="A0A316VAE9"/>
<dbReference type="InParanoid" id="A0A316VAE9"/>
<dbReference type="PROSITE" id="PS00216">
    <property type="entry name" value="SUGAR_TRANSPORT_1"/>
    <property type="match status" value="1"/>
</dbReference>
<dbReference type="InterPro" id="IPR036259">
    <property type="entry name" value="MFS_trans_sf"/>
</dbReference>
<accession>A0A316VAE9</accession>
<keyword evidence="3 6" id="KW-1133">Transmembrane helix</keyword>
<dbReference type="Proteomes" id="UP000245771">
    <property type="component" value="Unassembled WGS sequence"/>
</dbReference>
<dbReference type="GO" id="GO:0016020">
    <property type="term" value="C:membrane"/>
    <property type="evidence" value="ECO:0007669"/>
    <property type="project" value="UniProtKB-SubCell"/>
</dbReference>
<dbReference type="InterPro" id="IPR005829">
    <property type="entry name" value="Sugar_transporter_CS"/>
</dbReference>
<dbReference type="Gene3D" id="1.20.1250.20">
    <property type="entry name" value="MFS general substrate transporter like domains"/>
    <property type="match status" value="2"/>
</dbReference>
<evidence type="ECO:0000256" key="6">
    <source>
        <dbReference type="SAM" id="Phobius"/>
    </source>
</evidence>
<feature type="transmembrane region" description="Helical" evidence="6">
    <location>
        <begin position="147"/>
        <end position="168"/>
    </location>
</feature>
<dbReference type="SUPFAM" id="SSF103473">
    <property type="entry name" value="MFS general substrate transporter"/>
    <property type="match status" value="2"/>
</dbReference>
<dbReference type="EMBL" id="KZ819604">
    <property type="protein sequence ID" value="PWN33163.1"/>
    <property type="molecule type" value="Genomic_DNA"/>
</dbReference>
<comment type="subcellular location">
    <subcellularLocation>
        <location evidence="1">Membrane</location>
        <topology evidence="1">Multi-pass membrane protein</topology>
    </subcellularLocation>
</comment>
<name>A0A316VAE9_9BASI</name>
<organism evidence="8 9">
    <name type="scientific">Meira miltonrushii</name>
    <dbReference type="NCBI Taxonomy" id="1280837"/>
    <lineage>
        <taxon>Eukaryota</taxon>
        <taxon>Fungi</taxon>
        <taxon>Dikarya</taxon>
        <taxon>Basidiomycota</taxon>
        <taxon>Ustilaginomycotina</taxon>
        <taxon>Exobasidiomycetes</taxon>
        <taxon>Exobasidiales</taxon>
        <taxon>Brachybasidiaceae</taxon>
        <taxon>Meira</taxon>
    </lineage>
</organism>
<feature type="transmembrane region" description="Helical" evidence="6">
    <location>
        <begin position="365"/>
        <end position="388"/>
    </location>
</feature>
<evidence type="ECO:0000256" key="5">
    <source>
        <dbReference type="SAM" id="MobiDB-lite"/>
    </source>
</evidence>
<evidence type="ECO:0000256" key="2">
    <source>
        <dbReference type="ARBA" id="ARBA00022692"/>
    </source>
</evidence>
<evidence type="ECO:0000313" key="9">
    <source>
        <dbReference type="Proteomes" id="UP000245771"/>
    </source>
</evidence>
<feature type="transmembrane region" description="Helical" evidence="6">
    <location>
        <begin position="427"/>
        <end position="451"/>
    </location>
</feature>
<gene>
    <name evidence="8" type="ORF">FA14DRAFT_161161</name>
</gene>
<keyword evidence="9" id="KW-1185">Reference proteome</keyword>
<evidence type="ECO:0000259" key="7">
    <source>
        <dbReference type="PROSITE" id="PS50850"/>
    </source>
</evidence>
<dbReference type="OrthoDB" id="440755at2759"/>
<dbReference type="GeneID" id="37020764"/>
<dbReference type="GO" id="GO:0022857">
    <property type="term" value="F:transmembrane transporter activity"/>
    <property type="evidence" value="ECO:0007669"/>
    <property type="project" value="InterPro"/>
</dbReference>
<dbReference type="InterPro" id="IPR011701">
    <property type="entry name" value="MFS"/>
</dbReference>
<reference evidence="8 9" key="1">
    <citation type="journal article" date="2018" name="Mol. Biol. Evol.">
        <title>Broad Genomic Sampling Reveals a Smut Pathogenic Ancestry of the Fungal Clade Ustilaginomycotina.</title>
        <authorList>
            <person name="Kijpornyongpan T."/>
            <person name="Mondo S.J."/>
            <person name="Barry K."/>
            <person name="Sandor L."/>
            <person name="Lee J."/>
            <person name="Lipzen A."/>
            <person name="Pangilinan J."/>
            <person name="LaButti K."/>
            <person name="Hainaut M."/>
            <person name="Henrissat B."/>
            <person name="Grigoriev I.V."/>
            <person name="Spatafora J.W."/>
            <person name="Aime M.C."/>
        </authorList>
    </citation>
    <scope>NUCLEOTIDE SEQUENCE [LARGE SCALE GENOMIC DNA]</scope>
    <source>
        <strain evidence="8 9">MCA 3882</strain>
    </source>
</reference>
<feature type="transmembrane region" description="Helical" evidence="6">
    <location>
        <begin position="87"/>
        <end position="106"/>
    </location>
</feature>
<proteinExistence type="predicted"/>
<evidence type="ECO:0000256" key="3">
    <source>
        <dbReference type="ARBA" id="ARBA00022989"/>
    </source>
</evidence>
<feature type="domain" description="Major facilitator superfamily (MFS) profile" evidence="7">
    <location>
        <begin position="22"/>
        <end position="534"/>
    </location>
</feature>
<keyword evidence="2 6" id="KW-0812">Transmembrane</keyword>
<sequence>MAIQTKPPFFLQPSLRLRPWFVVLSVAGATVLPSYLNGALTVALPSIGAQIGLSPAEWSWPMTVLSLVNGAFLLISGGLADSFGRRGMFLCGIAWMMVFSIALAFIRQSTPFIAMSGVLGFGAALLAPAGTGIIGESLPDGKFKNGAFAALGAGQPVGFIIGLLLGGVFGSQFFVLYVINAVAAAVFGFAAWCCLPLDGERIIIVQRGAQGREDLAILNGRRDISGSGEVRRAAPLKAFDWFGAILCTSGMVMFTLGIAFSGTEKRGWASVPVISMVPIGASLMLSFFLWEVQVQRQTSSIVGGANERQQRIEPSLRAPLIPPSIWSAPCFASLLATIFFSWLSFNTLTYYCTLYFQEVQELKPLATSIRFLPMIGVGLLMNILGGYLVDKVSAFWLILSGLAGSVGSCLIFIFMDPKAGYEKGMLWVMFLIVFTDIFYPAAQLFACYTVGPRRSALAGSLFNVTTRLATSIGLAASTSITTYVTDKYTREHSTTTPEAYREARLAGYRAAGWLCVAFTLLALALVVLTLRNVGVVGKIAASREGPNNDRSVSASSSRAALHRTHTPPSHTPNGRGSPVGTPSLADSIALQNLNEHGIAADELAVENIITPVAQVHKRGLRADEAYLGGTITPPETNAYKTGIAPKRSQ</sequence>
<feature type="transmembrane region" description="Helical" evidence="6">
    <location>
        <begin position="112"/>
        <end position="135"/>
    </location>
</feature>
<dbReference type="PROSITE" id="PS50850">
    <property type="entry name" value="MFS"/>
    <property type="match status" value="1"/>
</dbReference>
<dbReference type="STRING" id="1280837.A0A316VAE9"/>
<dbReference type="PANTHER" id="PTHR42718">
    <property type="entry name" value="MAJOR FACILITATOR SUPERFAMILY MULTIDRUG TRANSPORTER MFSC"/>
    <property type="match status" value="1"/>
</dbReference>
<feature type="transmembrane region" description="Helical" evidence="6">
    <location>
        <begin position="268"/>
        <end position="290"/>
    </location>
</feature>
<feature type="transmembrane region" description="Helical" evidence="6">
    <location>
        <begin position="325"/>
        <end position="345"/>
    </location>
</feature>
<feature type="transmembrane region" description="Helical" evidence="6">
    <location>
        <begin position="241"/>
        <end position="262"/>
    </location>
</feature>
<evidence type="ECO:0000256" key="1">
    <source>
        <dbReference type="ARBA" id="ARBA00004141"/>
    </source>
</evidence>
<dbReference type="PANTHER" id="PTHR42718:SF10">
    <property type="entry name" value="TRANSPORTER, PUTATIVE (AFU_ORTHOLOGUE AFUA_8G06760)-RELATED"/>
    <property type="match status" value="1"/>
</dbReference>
<feature type="region of interest" description="Disordered" evidence="5">
    <location>
        <begin position="542"/>
        <end position="584"/>
    </location>
</feature>
<dbReference type="RefSeq" id="XP_025353465.1">
    <property type="nucleotide sequence ID" value="XM_025498983.1"/>
</dbReference>